<organism evidence="2 3">
    <name type="scientific">Dreissena polymorpha</name>
    <name type="common">Zebra mussel</name>
    <name type="synonym">Mytilus polymorpha</name>
    <dbReference type="NCBI Taxonomy" id="45954"/>
    <lineage>
        <taxon>Eukaryota</taxon>
        <taxon>Metazoa</taxon>
        <taxon>Spiralia</taxon>
        <taxon>Lophotrochozoa</taxon>
        <taxon>Mollusca</taxon>
        <taxon>Bivalvia</taxon>
        <taxon>Autobranchia</taxon>
        <taxon>Heteroconchia</taxon>
        <taxon>Euheterodonta</taxon>
        <taxon>Imparidentia</taxon>
        <taxon>Neoheterodontei</taxon>
        <taxon>Myida</taxon>
        <taxon>Dreissenoidea</taxon>
        <taxon>Dreissenidae</taxon>
        <taxon>Dreissena</taxon>
    </lineage>
</organism>
<reference evidence="2" key="2">
    <citation type="submission" date="2020-11" db="EMBL/GenBank/DDBJ databases">
        <authorList>
            <person name="McCartney M.A."/>
            <person name="Auch B."/>
            <person name="Kono T."/>
            <person name="Mallez S."/>
            <person name="Becker A."/>
            <person name="Gohl D.M."/>
            <person name="Silverstein K.A.T."/>
            <person name="Koren S."/>
            <person name="Bechman K.B."/>
            <person name="Herman A."/>
            <person name="Abrahante J.E."/>
            <person name="Garbe J."/>
        </authorList>
    </citation>
    <scope>NUCLEOTIDE SEQUENCE</scope>
    <source>
        <strain evidence="2">Duluth1</strain>
        <tissue evidence="2">Whole animal</tissue>
    </source>
</reference>
<comment type="caution">
    <text evidence="2">The sequence shown here is derived from an EMBL/GenBank/DDBJ whole genome shotgun (WGS) entry which is preliminary data.</text>
</comment>
<evidence type="ECO:0000313" key="2">
    <source>
        <dbReference type="EMBL" id="KAH3884979.1"/>
    </source>
</evidence>
<reference evidence="2" key="1">
    <citation type="journal article" date="2019" name="bioRxiv">
        <title>The Genome of the Zebra Mussel, Dreissena polymorpha: A Resource for Invasive Species Research.</title>
        <authorList>
            <person name="McCartney M.A."/>
            <person name="Auch B."/>
            <person name="Kono T."/>
            <person name="Mallez S."/>
            <person name="Zhang Y."/>
            <person name="Obille A."/>
            <person name="Becker A."/>
            <person name="Abrahante J.E."/>
            <person name="Garbe J."/>
            <person name="Badalamenti J.P."/>
            <person name="Herman A."/>
            <person name="Mangelson H."/>
            <person name="Liachko I."/>
            <person name="Sullivan S."/>
            <person name="Sone E.D."/>
            <person name="Koren S."/>
            <person name="Silverstein K.A.T."/>
            <person name="Beckman K.B."/>
            <person name="Gohl D.M."/>
        </authorList>
    </citation>
    <scope>NUCLEOTIDE SEQUENCE</scope>
    <source>
        <strain evidence="2">Duluth1</strain>
        <tissue evidence="2">Whole animal</tissue>
    </source>
</reference>
<proteinExistence type="predicted"/>
<dbReference type="AlphaFoldDB" id="A0A9D4N0B7"/>
<dbReference type="PANTHER" id="PTHR46880">
    <property type="entry name" value="RAS-ASSOCIATING DOMAIN-CONTAINING PROTEIN"/>
    <property type="match status" value="1"/>
</dbReference>
<protein>
    <recommendedName>
        <fullName evidence="1">HAT C-terminal dimerisation domain-containing protein</fullName>
    </recommendedName>
</protein>
<evidence type="ECO:0000313" key="3">
    <source>
        <dbReference type="Proteomes" id="UP000828390"/>
    </source>
</evidence>
<keyword evidence="3" id="KW-1185">Reference proteome</keyword>
<dbReference type="Proteomes" id="UP000828390">
    <property type="component" value="Unassembled WGS sequence"/>
</dbReference>
<dbReference type="PANTHER" id="PTHR46880:SF5">
    <property type="entry name" value="DUF4371 DOMAIN-CONTAINING PROTEIN"/>
    <property type="match status" value="1"/>
</dbReference>
<dbReference type="EMBL" id="JAIWYP010000001">
    <property type="protein sequence ID" value="KAH3884979.1"/>
    <property type="molecule type" value="Genomic_DNA"/>
</dbReference>
<name>A0A9D4N0B7_DREPO</name>
<evidence type="ECO:0000259" key="1">
    <source>
        <dbReference type="Pfam" id="PF05699"/>
    </source>
</evidence>
<dbReference type="Pfam" id="PF05699">
    <property type="entry name" value="Dimer_Tnp_hAT"/>
    <property type="match status" value="1"/>
</dbReference>
<accession>A0A9D4N0B7</accession>
<sequence>MEEIKQLATHFVRHISKVEDVITEFMLYKRLVKGSYSNFIVVQVTTILIKAGDLPNMTALLKCCIVIPMTSVQCERGCSTQNRIKSKYRTSMKESTLVDLMRISEDGPELRNFDLNRALAIWKKRKVRKLFKI</sequence>
<dbReference type="InterPro" id="IPR008906">
    <property type="entry name" value="HATC_C_dom"/>
</dbReference>
<gene>
    <name evidence="2" type="ORF">DPMN_008965</name>
</gene>
<dbReference type="GO" id="GO:0046983">
    <property type="term" value="F:protein dimerization activity"/>
    <property type="evidence" value="ECO:0007669"/>
    <property type="project" value="InterPro"/>
</dbReference>
<feature type="domain" description="HAT C-terminal dimerisation" evidence="1">
    <location>
        <begin position="53"/>
        <end position="103"/>
    </location>
</feature>